<dbReference type="SUPFAM" id="SSF158472">
    <property type="entry name" value="HAMP domain-like"/>
    <property type="match status" value="1"/>
</dbReference>
<evidence type="ECO:0000256" key="9">
    <source>
        <dbReference type="ARBA" id="ARBA00022777"/>
    </source>
</evidence>
<keyword evidence="11 14" id="KW-1133">Transmembrane helix</keyword>
<dbReference type="SUPFAM" id="SSF47384">
    <property type="entry name" value="Homodimeric domain of signal transducing histidine kinase"/>
    <property type="match status" value="1"/>
</dbReference>
<dbReference type="Pfam" id="PF00512">
    <property type="entry name" value="HisKA"/>
    <property type="match status" value="1"/>
</dbReference>
<keyword evidence="13 14" id="KW-0472">Membrane</keyword>
<feature type="transmembrane region" description="Helical" evidence="14">
    <location>
        <begin position="179"/>
        <end position="198"/>
    </location>
</feature>
<keyword evidence="18" id="KW-1185">Reference proteome</keyword>
<dbReference type="InterPro" id="IPR050398">
    <property type="entry name" value="HssS/ArlS-like"/>
</dbReference>
<reference evidence="17 18" key="1">
    <citation type="submission" date="2020-03" db="EMBL/GenBank/DDBJ databases">
        <title>Genome Sequence of industrial isolate, B5A.</title>
        <authorList>
            <person name="Sharma S."/>
            <person name="Patil P.B."/>
            <person name="Korpole S."/>
        </authorList>
    </citation>
    <scope>NUCLEOTIDE SEQUENCE [LARGE SCALE GENOMIC DNA]</scope>
    <source>
        <strain evidence="17 18">PI-S10-B5A</strain>
    </source>
</reference>
<evidence type="ECO:0000256" key="3">
    <source>
        <dbReference type="ARBA" id="ARBA00012438"/>
    </source>
</evidence>
<dbReference type="PROSITE" id="PS50885">
    <property type="entry name" value="HAMP"/>
    <property type="match status" value="1"/>
</dbReference>
<dbReference type="Pfam" id="PF00672">
    <property type="entry name" value="HAMP"/>
    <property type="match status" value="1"/>
</dbReference>
<dbReference type="Gene3D" id="3.30.565.10">
    <property type="entry name" value="Histidine kinase-like ATPase, C-terminal domain"/>
    <property type="match status" value="1"/>
</dbReference>
<dbReference type="Gene3D" id="6.10.340.10">
    <property type="match status" value="1"/>
</dbReference>
<evidence type="ECO:0000256" key="5">
    <source>
        <dbReference type="ARBA" id="ARBA00022553"/>
    </source>
</evidence>
<dbReference type="PANTHER" id="PTHR45528:SF1">
    <property type="entry name" value="SENSOR HISTIDINE KINASE CPXA"/>
    <property type="match status" value="1"/>
</dbReference>
<protein>
    <recommendedName>
        <fullName evidence="3">histidine kinase</fullName>
        <ecNumber evidence="3">2.7.13.3</ecNumber>
    </recommendedName>
</protein>
<sequence>MKFSLKLFLWTISIVAATLAVGGYYIVNSMFQTSLARETKQVMDESGIIRFGFEISALNIPYKYEHLQDQDIARIAQRLDTGGENRYVRICGEDSAPLYASEGFPAGSVSMKGDMDQGFEDDGSTKELAYRIIPIDRRYYIQTAATLGIIDRSLSLETLTDITNVFMERESGFSIYRRVCIVILICVGIIIFMSSYWLTRPVRFLSAAAKKMAKGNYGARAKKISSDELGSLTQDFNEMAMSLEENVYQLQEAARAQEEFVGVFAHELKTPLTAIIGYADMMRSQKLEEEKLLLSADYIYQEGRRLEKLSFNLLDLIVLKRTEKPSGTFVTKTIFEYIRDTFSKLDIILRIQYEEREVYGEMSLIKTMVANLVDNAVKVSEPSGLVEVTGIAADGRYTFTIHDCGCGIPPEHLSRLTEAFYMVDKSRSRSRHGAGLGLTLCAEIARLHGTDLKIGSVVGMGTTVSFNLEVLNNE</sequence>
<evidence type="ECO:0000256" key="2">
    <source>
        <dbReference type="ARBA" id="ARBA00004651"/>
    </source>
</evidence>
<keyword evidence="7 14" id="KW-0812">Transmembrane</keyword>
<feature type="transmembrane region" description="Helical" evidence="14">
    <location>
        <begin position="7"/>
        <end position="27"/>
    </location>
</feature>
<dbReference type="RefSeq" id="WP_170822879.1">
    <property type="nucleotide sequence ID" value="NZ_JAAOXG010000039.1"/>
</dbReference>
<dbReference type="InterPro" id="IPR003660">
    <property type="entry name" value="HAMP_dom"/>
</dbReference>
<dbReference type="EMBL" id="JAAOXG010000039">
    <property type="protein sequence ID" value="NNJ31766.1"/>
    <property type="molecule type" value="Genomic_DNA"/>
</dbReference>
<name>A0ABX1VTS6_9FIRM</name>
<dbReference type="SMART" id="SM00388">
    <property type="entry name" value="HisKA"/>
    <property type="match status" value="1"/>
</dbReference>
<gene>
    <name evidence="17" type="ORF">G9470_18480</name>
</gene>
<dbReference type="Gene3D" id="1.10.287.130">
    <property type="match status" value="1"/>
</dbReference>
<keyword evidence="8" id="KW-0547">Nucleotide-binding</keyword>
<proteinExistence type="predicted"/>
<dbReference type="InterPro" id="IPR004358">
    <property type="entry name" value="Sig_transdc_His_kin-like_C"/>
</dbReference>
<dbReference type="SMART" id="SM00304">
    <property type="entry name" value="HAMP"/>
    <property type="match status" value="1"/>
</dbReference>
<dbReference type="PANTHER" id="PTHR45528">
    <property type="entry name" value="SENSOR HISTIDINE KINASE CPXA"/>
    <property type="match status" value="1"/>
</dbReference>
<dbReference type="EC" id="2.7.13.3" evidence="3"/>
<comment type="subcellular location">
    <subcellularLocation>
        <location evidence="2">Cell membrane</location>
        <topology evidence="2">Multi-pass membrane protein</topology>
    </subcellularLocation>
</comment>
<dbReference type="InterPro" id="IPR005467">
    <property type="entry name" value="His_kinase_dom"/>
</dbReference>
<feature type="domain" description="HAMP" evidence="16">
    <location>
        <begin position="196"/>
        <end position="248"/>
    </location>
</feature>
<dbReference type="CDD" id="cd00082">
    <property type="entry name" value="HisKA"/>
    <property type="match status" value="1"/>
</dbReference>
<evidence type="ECO:0000256" key="6">
    <source>
        <dbReference type="ARBA" id="ARBA00022679"/>
    </source>
</evidence>
<dbReference type="InterPro" id="IPR003661">
    <property type="entry name" value="HisK_dim/P_dom"/>
</dbReference>
<dbReference type="Pfam" id="PF02518">
    <property type="entry name" value="HATPase_c"/>
    <property type="match status" value="1"/>
</dbReference>
<keyword evidence="9 17" id="KW-0418">Kinase</keyword>
<dbReference type="PROSITE" id="PS50109">
    <property type="entry name" value="HIS_KIN"/>
    <property type="match status" value="1"/>
</dbReference>
<accession>A0ABX1VTS6</accession>
<dbReference type="Proteomes" id="UP000539052">
    <property type="component" value="Unassembled WGS sequence"/>
</dbReference>
<dbReference type="InterPro" id="IPR036097">
    <property type="entry name" value="HisK_dim/P_sf"/>
</dbReference>
<evidence type="ECO:0000256" key="14">
    <source>
        <dbReference type="SAM" id="Phobius"/>
    </source>
</evidence>
<dbReference type="CDD" id="cd00075">
    <property type="entry name" value="HATPase"/>
    <property type="match status" value="1"/>
</dbReference>
<dbReference type="InterPro" id="IPR003594">
    <property type="entry name" value="HATPase_dom"/>
</dbReference>
<dbReference type="SMART" id="SM00387">
    <property type="entry name" value="HATPase_c"/>
    <property type="match status" value="1"/>
</dbReference>
<evidence type="ECO:0000256" key="8">
    <source>
        <dbReference type="ARBA" id="ARBA00022741"/>
    </source>
</evidence>
<dbReference type="SUPFAM" id="SSF55874">
    <property type="entry name" value="ATPase domain of HSP90 chaperone/DNA topoisomerase II/histidine kinase"/>
    <property type="match status" value="1"/>
</dbReference>
<dbReference type="CDD" id="cd06225">
    <property type="entry name" value="HAMP"/>
    <property type="match status" value="1"/>
</dbReference>
<dbReference type="GO" id="GO:0016301">
    <property type="term" value="F:kinase activity"/>
    <property type="evidence" value="ECO:0007669"/>
    <property type="project" value="UniProtKB-KW"/>
</dbReference>
<keyword evidence="6" id="KW-0808">Transferase</keyword>
<evidence type="ECO:0000256" key="1">
    <source>
        <dbReference type="ARBA" id="ARBA00000085"/>
    </source>
</evidence>
<evidence type="ECO:0000256" key="10">
    <source>
        <dbReference type="ARBA" id="ARBA00022840"/>
    </source>
</evidence>
<evidence type="ECO:0000259" key="15">
    <source>
        <dbReference type="PROSITE" id="PS50109"/>
    </source>
</evidence>
<dbReference type="PRINTS" id="PR00344">
    <property type="entry name" value="BCTRLSENSOR"/>
</dbReference>
<evidence type="ECO:0000313" key="18">
    <source>
        <dbReference type="Proteomes" id="UP000539052"/>
    </source>
</evidence>
<comment type="caution">
    <text evidence="17">The sequence shown here is derived from an EMBL/GenBank/DDBJ whole genome shotgun (WGS) entry which is preliminary data.</text>
</comment>
<keyword evidence="12" id="KW-0902">Two-component regulatory system</keyword>
<evidence type="ECO:0000256" key="4">
    <source>
        <dbReference type="ARBA" id="ARBA00022475"/>
    </source>
</evidence>
<keyword evidence="5" id="KW-0597">Phosphoprotein</keyword>
<dbReference type="InterPro" id="IPR036890">
    <property type="entry name" value="HATPase_C_sf"/>
</dbReference>
<keyword evidence="4" id="KW-1003">Cell membrane</keyword>
<comment type="catalytic activity">
    <reaction evidence="1">
        <text>ATP + protein L-histidine = ADP + protein N-phospho-L-histidine.</text>
        <dbReference type="EC" id="2.7.13.3"/>
    </reaction>
</comment>
<evidence type="ECO:0000256" key="11">
    <source>
        <dbReference type="ARBA" id="ARBA00022989"/>
    </source>
</evidence>
<feature type="domain" description="Histidine kinase" evidence="15">
    <location>
        <begin position="263"/>
        <end position="472"/>
    </location>
</feature>
<evidence type="ECO:0000256" key="7">
    <source>
        <dbReference type="ARBA" id="ARBA00022692"/>
    </source>
</evidence>
<evidence type="ECO:0000313" key="17">
    <source>
        <dbReference type="EMBL" id="NNJ31766.1"/>
    </source>
</evidence>
<keyword evidence="10" id="KW-0067">ATP-binding</keyword>
<evidence type="ECO:0000256" key="12">
    <source>
        <dbReference type="ARBA" id="ARBA00023012"/>
    </source>
</evidence>
<evidence type="ECO:0000259" key="16">
    <source>
        <dbReference type="PROSITE" id="PS50885"/>
    </source>
</evidence>
<evidence type="ECO:0000256" key="13">
    <source>
        <dbReference type="ARBA" id="ARBA00023136"/>
    </source>
</evidence>
<organism evidence="17 18">
    <name type="scientific">Lacrimispora defluvii</name>
    <dbReference type="NCBI Taxonomy" id="2719233"/>
    <lineage>
        <taxon>Bacteria</taxon>
        <taxon>Bacillati</taxon>
        <taxon>Bacillota</taxon>
        <taxon>Clostridia</taxon>
        <taxon>Lachnospirales</taxon>
        <taxon>Lachnospiraceae</taxon>
        <taxon>Lacrimispora</taxon>
    </lineage>
</organism>